<dbReference type="GO" id="GO:0015562">
    <property type="term" value="F:efflux transmembrane transporter activity"/>
    <property type="evidence" value="ECO:0007669"/>
    <property type="project" value="TreeGrafter"/>
</dbReference>
<proteinExistence type="inferred from homology"/>
<dbReference type="InterPro" id="IPR006143">
    <property type="entry name" value="RND_pump_MFP"/>
</dbReference>
<dbReference type="Proteomes" id="UP001169760">
    <property type="component" value="Unassembled WGS sequence"/>
</dbReference>
<evidence type="ECO:0000313" key="2">
    <source>
        <dbReference type="EMBL" id="MDO6420907.1"/>
    </source>
</evidence>
<dbReference type="NCBIfam" id="TIGR01730">
    <property type="entry name" value="RND_mfp"/>
    <property type="match status" value="1"/>
</dbReference>
<dbReference type="PANTHER" id="PTHR30469">
    <property type="entry name" value="MULTIDRUG RESISTANCE PROTEIN MDTA"/>
    <property type="match status" value="1"/>
</dbReference>
<dbReference type="Gene3D" id="1.10.287.470">
    <property type="entry name" value="Helix hairpin bin"/>
    <property type="match status" value="1"/>
</dbReference>
<accession>A0AAW7X1U9</accession>
<dbReference type="Gene3D" id="2.40.50.100">
    <property type="match status" value="1"/>
</dbReference>
<dbReference type="Gene3D" id="2.40.30.170">
    <property type="match status" value="1"/>
</dbReference>
<dbReference type="EMBL" id="JAUOPB010000001">
    <property type="protein sequence ID" value="MDO6420907.1"/>
    <property type="molecule type" value="Genomic_DNA"/>
</dbReference>
<dbReference type="RefSeq" id="WP_303490025.1">
    <property type="nucleotide sequence ID" value="NZ_JAUOPB010000001.1"/>
</dbReference>
<sequence>MKKAFLISLGLLFLVAFVGTGVFLYKKSQQKPVIYKTAQAETRDIIRKTIATGKIVPRKEVEIKSQVSGVVDQVYVEAGEYIEKNALIAKIQIIPNVERLNAAESRLQSATISFEDAARELQRQKQLFEDQLISEAEYRKYLLEFNLKQEAVSSAESNLAIIREGASKKAGQVSNLVHATLSGTILDIPVKEGHFITETNTFNAGTTIATIANMQDLIFEGTVDESEVGKIAEGMELVLNIGALETEQFTAELEYISPKGVDDQGTIKFEIRAAVKLKDDRFLRAGYSANADIVLDRREQVLALNERFLQFDDKTPYVEVETAPQTFERRDIETGLSDGIFIEILSGLSLTDKIKEPIIGQ</sequence>
<dbReference type="SUPFAM" id="SSF111369">
    <property type="entry name" value="HlyD-like secretion proteins"/>
    <property type="match status" value="1"/>
</dbReference>
<comment type="similarity">
    <text evidence="1">Belongs to the membrane fusion protein (MFP) (TC 8.A.1) family.</text>
</comment>
<name>A0AAW7X1U9_9GAMM</name>
<comment type="caution">
    <text evidence="2">The sequence shown here is derived from an EMBL/GenBank/DDBJ whole genome shotgun (WGS) entry which is preliminary data.</text>
</comment>
<dbReference type="AlphaFoldDB" id="A0AAW7X1U9"/>
<protein>
    <submittedName>
        <fullName evidence="2">Efflux RND transporter periplasmic adaptor subunit</fullName>
    </submittedName>
</protein>
<reference evidence="2" key="1">
    <citation type="submission" date="2023-07" db="EMBL/GenBank/DDBJ databases">
        <title>Genome content predicts the carbon catabolic preferences of heterotrophic bacteria.</title>
        <authorList>
            <person name="Gralka M."/>
        </authorList>
    </citation>
    <scope>NUCLEOTIDE SEQUENCE</scope>
    <source>
        <strain evidence="2">I3M17_2</strain>
    </source>
</reference>
<organism evidence="2 3">
    <name type="scientific">Saccharophagus degradans</name>
    <dbReference type="NCBI Taxonomy" id="86304"/>
    <lineage>
        <taxon>Bacteria</taxon>
        <taxon>Pseudomonadati</taxon>
        <taxon>Pseudomonadota</taxon>
        <taxon>Gammaproteobacteria</taxon>
        <taxon>Cellvibrionales</taxon>
        <taxon>Cellvibrionaceae</taxon>
        <taxon>Saccharophagus</taxon>
    </lineage>
</organism>
<gene>
    <name evidence="2" type="ORF">Q4521_00325</name>
</gene>
<evidence type="ECO:0000256" key="1">
    <source>
        <dbReference type="ARBA" id="ARBA00009477"/>
    </source>
</evidence>
<dbReference type="PANTHER" id="PTHR30469:SF33">
    <property type="entry name" value="SLR1207 PROTEIN"/>
    <property type="match status" value="1"/>
</dbReference>
<evidence type="ECO:0000313" key="3">
    <source>
        <dbReference type="Proteomes" id="UP001169760"/>
    </source>
</evidence>
<dbReference type="GO" id="GO:1990281">
    <property type="term" value="C:efflux pump complex"/>
    <property type="evidence" value="ECO:0007669"/>
    <property type="project" value="TreeGrafter"/>
</dbReference>
<dbReference type="Gene3D" id="2.40.420.20">
    <property type="match status" value="1"/>
</dbReference>